<proteinExistence type="predicted"/>
<evidence type="ECO:0000313" key="2">
    <source>
        <dbReference type="EMBL" id="KZS05092.1"/>
    </source>
</evidence>
<organism evidence="2 3">
    <name type="scientific">Daphnia magna</name>
    <dbReference type="NCBI Taxonomy" id="35525"/>
    <lineage>
        <taxon>Eukaryota</taxon>
        <taxon>Metazoa</taxon>
        <taxon>Ecdysozoa</taxon>
        <taxon>Arthropoda</taxon>
        <taxon>Crustacea</taxon>
        <taxon>Branchiopoda</taxon>
        <taxon>Diplostraca</taxon>
        <taxon>Cladocera</taxon>
        <taxon>Anomopoda</taxon>
        <taxon>Daphniidae</taxon>
        <taxon>Daphnia</taxon>
    </lineage>
</organism>
<dbReference type="AlphaFoldDB" id="A0A164MIL7"/>
<evidence type="ECO:0000313" key="3">
    <source>
        <dbReference type="Proteomes" id="UP000076858"/>
    </source>
</evidence>
<comment type="caution">
    <text evidence="2">The sequence shown here is derived from an EMBL/GenBank/DDBJ whole genome shotgun (WGS) entry which is preliminary data.</text>
</comment>
<dbReference type="PANTHER" id="PTHR28624">
    <property type="entry name" value="COILED-COIL DOMAIN-CONTAINING PROTEIN 51"/>
    <property type="match status" value="1"/>
</dbReference>
<dbReference type="PANTHER" id="PTHR28624:SF1">
    <property type="entry name" value="MITOCHONDRIAL POTASSIUM CHANNEL"/>
    <property type="match status" value="1"/>
</dbReference>
<feature type="transmembrane region" description="Helical" evidence="1">
    <location>
        <begin position="301"/>
        <end position="323"/>
    </location>
</feature>
<reference evidence="2 3" key="1">
    <citation type="submission" date="2016-03" db="EMBL/GenBank/DDBJ databases">
        <title>EvidentialGene: Evidence-directed Construction of Genes on Genomes.</title>
        <authorList>
            <person name="Gilbert D.G."/>
            <person name="Choi J.-H."/>
            <person name="Mockaitis K."/>
            <person name="Colbourne J."/>
            <person name="Pfrender M."/>
        </authorList>
    </citation>
    <scope>NUCLEOTIDE SEQUENCE [LARGE SCALE GENOMIC DNA]</scope>
    <source>
        <strain evidence="2 3">Xinb3</strain>
        <tissue evidence="2">Complete organism</tissue>
    </source>
</reference>
<keyword evidence="3" id="KW-1185">Reference proteome</keyword>
<evidence type="ECO:0008006" key="4">
    <source>
        <dbReference type="Google" id="ProtNLM"/>
    </source>
</evidence>
<dbReference type="Proteomes" id="UP000076858">
    <property type="component" value="Unassembled WGS sequence"/>
</dbReference>
<sequence length="370" mass="42699">MSNKNVTEAFIHFVKSIPKKLPTKPVSGTVSTWMYHKNKQYEDIVGLSEVKAAQHRVLQSENKFIKSQEDRRDVQRKLSFVQQKLHELHIELDRVPRGDDKYLALITQEHSVMKEEKYLKEEVQQLEKEERENFAILSNNLRDSHEKERAQAEKTKYWSIIGSVLGTIVGVFGTTVNNRLKMKELRDLVESTTKNNQLLTNTEELSKQISLAIQLNSRASLGDKLQDFSEGKWKELKDSLLQLIQHECDSQKNVILQLSRQLETSLSPVDVNIDAVTKPSYVSQRDVEIFFDHHTKHSNRLFAITVILIPTCTWALCKLFNMFKPPKAKLNFAGPCELTYNLGYEEGRIATVEGRLTDYLRPTNRQTPTT</sequence>
<keyword evidence="1" id="KW-0472">Membrane</keyword>
<name>A0A164MIL7_9CRUS</name>
<dbReference type="EMBL" id="LRGB01002994">
    <property type="protein sequence ID" value="KZS05092.1"/>
    <property type="molecule type" value="Genomic_DNA"/>
</dbReference>
<dbReference type="STRING" id="35525.A0A164MIL7"/>
<gene>
    <name evidence="2" type="ORF">APZ42_031799</name>
</gene>
<protein>
    <recommendedName>
        <fullName evidence="4">Coiled-coil domain-containing protein</fullName>
    </recommendedName>
</protein>
<dbReference type="InterPro" id="IPR037660">
    <property type="entry name" value="CCDC51"/>
</dbReference>
<dbReference type="OrthoDB" id="6243211at2759"/>
<keyword evidence="1" id="KW-0812">Transmembrane</keyword>
<feature type="transmembrane region" description="Helical" evidence="1">
    <location>
        <begin position="157"/>
        <end position="176"/>
    </location>
</feature>
<keyword evidence="1" id="KW-1133">Transmembrane helix</keyword>
<accession>A0A164MIL7</accession>
<evidence type="ECO:0000256" key="1">
    <source>
        <dbReference type="SAM" id="Phobius"/>
    </source>
</evidence>